<dbReference type="Pfam" id="PF04464">
    <property type="entry name" value="Glyphos_transf"/>
    <property type="match status" value="1"/>
</dbReference>
<reference evidence="8 9" key="1">
    <citation type="submission" date="2018-01" db="EMBL/GenBank/DDBJ databases">
        <title>The whole genome sequencing and assembly of Fervidobacterium changbaicum CBS-1 strain.</title>
        <authorList>
            <person name="Kim J.-Y."/>
            <person name="Park M.-K."/>
            <person name="Yi H."/>
            <person name="Bahn Y.-S."/>
            <person name="Kim J.F."/>
            <person name="Lee D.-W."/>
        </authorList>
    </citation>
    <scope>NUCLEOTIDE SEQUENCE [LARGE SCALE GENOMIC DNA]</scope>
    <source>
        <strain evidence="8 9">CBS-1</strain>
    </source>
</reference>
<dbReference type="InterPro" id="IPR043148">
    <property type="entry name" value="TagF_C"/>
</dbReference>
<evidence type="ECO:0000256" key="7">
    <source>
        <dbReference type="PROSITE-ProRule" id="PRU00339"/>
    </source>
</evidence>
<dbReference type="InterPro" id="IPR051612">
    <property type="entry name" value="Teichoic_Acid_Biosynth"/>
</dbReference>
<keyword evidence="9" id="KW-1185">Reference proteome</keyword>
<dbReference type="InterPro" id="IPR011990">
    <property type="entry name" value="TPR-like_helical_dom_sf"/>
</dbReference>
<evidence type="ECO:0000256" key="6">
    <source>
        <dbReference type="ARBA" id="ARBA00023136"/>
    </source>
</evidence>
<evidence type="ECO:0000313" key="9">
    <source>
        <dbReference type="Proteomes" id="UP000288947"/>
    </source>
</evidence>
<dbReference type="EMBL" id="CP026721">
    <property type="protein sequence ID" value="QAV33445.1"/>
    <property type="molecule type" value="Genomic_DNA"/>
</dbReference>
<dbReference type="InterPro" id="IPR007554">
    <property type="entry name" value="Glycerophosphate_synth"/>
</dbReference>
<dbReference type="SUPFAM" id="SSF53756">
    <property type="entry name" value="UDP-Glycosyltransferase/glycogen phosphorylase"/>
    <property type="match status" value="1"/>
</dbReference>
<dbReference type="Gene3D" id="3.40.50.11820">
    <property type="match status" value="1"/>
</dbReference>
<proteinExistence type="inferred from homology"/>
<dbReference type="PROSITE" id="PS50005">
    <property type="entry name" value="TPR"/>
    <property type="match status" value="1"/>
</dbReference>
<dbReference type="Gene3D" id="1.25.40.10">
    <property type="entry name" value="Tetratricopeptide repeat domain"/>
    <property type="match status" value="1"/>
</dbReference>
<sequence length="922" mass="107599">MNRLVRQIDIDFRGDSMSYFNMRNQLGIRDNRIALITHNYSGSNSLALYKFLMQKKPTNVEFRLVSQYSVMNDKDTKDYIASSKVVFTTFVPFKFSKEQICVQSWHGFPLKTLGLLDLKDEKNLGYILEMISKTDIVLSYSSLYTTLFNSCFPLTYDNYAITGMPRNDFLFLDRETSVRNLAKITRLREHDLRKSQIIFYMPSYRVTKYRTDRQETLSIVEETFFNEEFKRFLERENYFLIIKLHPFEDSKAYEMMDRSPSKRIAFVTDSELEKNFLDFYELLPAGDILITDYSSVYFDWLLLNRPIIFFVPDIEFYTERRDFLLEPLDIWMPGPICHNTNELIRSISEVQKDTSSYASNRKFVTESVHEFRDNKSSERVWNLFQELLSGSRMLPKSKLVYKNLGFSPVNAISYEYLEKMLLEGRFEEVIKLLTEETNPTEYYQFMALAISYLNLGLKEEALKNIEKARTLKPEDGEVLVNYSEILYLNNKLSQAAEIAIQALEYVENDSHLYDILYDFTSETGEHEIALNFAHLAAASAPDNETKSLLSNKYKLLKNKRKVIIVFGELVNPELLYGLVKKGFEIIIPYLKNSDPSNRTFVRSLGATMVQYRNLFELLNQKEVSAVLCFGNAVGNYSSPFEISQIVRCLHEFTKTYEFLKTKNPKVVSIYGFNSKISLFEDQTFNSLLARSLSNVDLIIFPTENMKNYFESRFPELSSVKKQVMLLDTFVDFIAPSTESSKVNKFYLALPNNLEGYNPLPKANFGKIDFDLERINKLSFWSWKRNLKDLANRLGNFVFGLGYFGTFYTHKASLDDILTFSQKSSDMMLTDSLISHINHIINVPQDVLLYLALGLVPIVPENENDFYSLITKNGMAISIPKDCEYFEHFTVSETEIEEMRKNIRLSKHLWTTEKFLKFFDFLF</sequence>
<dbReference type="PANTHER" id="PTHR37316">
    <property type="entry name" value="TEICHOIC ACID GLYCEROL-PHOSPHATE PRIMASE"/>
    <property type="match status" value="1"/>
</dbReference>
<accession>A0ABX5QSM7</accession>
<comment type="similarity">
    <text evidence="2">Belongs to the CDP-glycerol glycerophosphotransferase family.</text>
</comment>
<dbReference type="Gene3D" id="3.40.50.12580">
    <property type="match status" value="1"/>
</dbReference>
<keyword evidence="3" id="KW-1003">Cell membrane</keyword>
<dbReference type="InterPro" id="IPR043149">
    <property type="entry name" value="TagF_N"/>
</dbReference>
<keyword evidence="7" id="KW-0802">TPR repeat</keyword>
<evidence type="ECO:0008006" key="10">
    <source>
        <dbReference type="Google" id="ProtNLM"/>
    </source>
</evidence>
<keyword evidence="4" id="KW-0808">Transferase</keyword>
<keyword evidence="5" id="KW-0777">Teichoic acid biosynthesis</keyword>
<protein>
    <recommendedName>
        <fullName evidence="10">CDP-glycerol glycerophosphotransferase, TagB/SpsB family</fullName>
    </recommendedName>
</protein>
<dbReference type="Proteomes" id="UP000288947">
    <property type="component" value="Chromosome"/>
</dbReference>
<dbReference type="SUPFAM" id="SSF48452">
    <property type="entry name" value="TPR-like"/>
    <property type="match status" value="1"/>
</dbReference>
<dbReference type="PANTHER" id="PTHR37316:SF3">
    <property type="entry name" value="TEICHOIC ACID GLYCEROL-PHOSPHATE TRANSFERASE"/>
    <property type="match status" value="1"/>
</dbReference>
<comment type="subcellular location">
    <subcellularLocation>
        <location evidence="1">Cell membrane</location>
        <topology evidence="1">Peripheral membrane protein</topology>
    </subcellularLocation>
</comment>
<evidence type="ECO:0000256" key="3">
    <source>
        <dbReference type="ARBA" id="ARBA00022475"/>
    </source>
</evidence>
<keyword evidence="6" id="KW-0472">Membrane</keyword>
<organism evidence="8 9">
    <name type="scientific">Fervidobacterium changbaicum</name>
    <dbReference type="NCBI Taxonomy" id="310769"/>
    <lineage>
        <taxon>Bacteria</taxon>
        <taxon>Thermotogati</taxon>
        <taxon>Thermotogota</taxon>
        <taxon>Thermotogae</taxon>
        <taxon>Thermotogales</taxon>
        <taxon>Fervidobacteriaceae</taxon>
        <taxon>Fervidobacterium</taxon>
    </lineage>
</organism>
<evidence type="ECO:0000256" key="2">
    <source>
        <dbReference type="ARBA" id="ARBA00010488"/>
    </source>
</evidence>
<evidence type="ECO:0000256" key="5">
    <source>
        <dbReference type="ARBA" id="ARBA00022944"/>
    </source>
</evidence>
<feature type="repeat" description="TPR" evidence="7">
    <location>
        <begin position="442"/>
        <end position="475"/>
    </location>
</feature>
<evidence type="ECO:0000313" key="8">
    <source>
        <dbReference type="EMBL" id="QAV33445.1"/>
    </source>
</evidence>
<name>A0ABX5QSM7_9BACT</name>
<evidence type="ECO:0000256" key="4">
    <source>
        <dbReference type="ARBA" id="ARBA00022679"/>
    </source>
</evidence>
<gene>
    <name evidence="8" type="ORF">CBS1_06775</name>
</gene>
<dbReference type="InterPro" id="IPR019734">
    <property type="entry name" value="TPR_rpt"/>
</dbReference>
<evidence type="ECO:0000256" key="1">
    <source>
        <dbReference type="ARBA" id="ARBA00004202"/>
    </source>
</evidence>